<gene>
    <name evidence="12" type="ORF">FSP39_020220</name>
</gene>
<evidence type="ECO:0000256" key="10">
    <source>
        <dbReference type="RuleBase" id="RU363063"/>
    </source>
</evidence>
<evidence type="ECO:0000256" key="1">
    <source>
        <dbReference type="ARBA" id="ARBA00004323"/>
    </source>
</evidence>
<dbReference type="GO" id="GO:0016758">
    <property type="term" value="F:hexosyltransferase activity"/>
    <property type="evidence" value="ECO:0007669"/>
    <property type="project" value="InterPro"/>
</dbReference>
<comment type="caution">
    <text evidence="12">The sequence shown here is derived from an EMBL/GenBank/DDBJ whole genome shotgun (WGS) entry which is preliminary data.</text>
</comment>
<dbReference type="EC" id="2.4.1.-" evidence="10"/>
<evidence type="ECO:0000256" key="7">
    <source>
        <dbReference type="ARBA" id="ARBA00022989"/>
    </source>
</evidence>
<name>A0AA88YK96_PINIB</name>
<dbReference type="Proteomes" id="UP001186944">
    <property type="component" value="Unassembled WGS sequence"/>
</dbReference>
<dbReference type="EMBL" id="VSWD01000007">
    <property type="protein sequence ID" value="KAK3098509.1"/>
    <property type="molecule type" value="Genomic_DNA"/>
</dbReference>
<keyword evidence="7" id="KW-1133">Transmembrane helix</keyword>
<evidence type="ECO:0000256" key="9">
    <source>
        <dbReference type="ARBA" id="ARBA00023136"/>
    </source>
</evidence>
<evidence type="ECO:0000256" key="3">
    <source>
        <dbReference type="ARBA" id="ARBA00022676"/>
    </source>
</evidence>
<evidence type="ECO:0000313" key="13">
    <source>
        <dbReference type="Proteomes" id="UP001186944"/>
    </source>
</evidence>
<feature type="region of interest" description="Disordered" evidence="11">
    <location>
        <begin position="71"/>
        <end position="133"/>
    </location>
</feature>
<keyword evidence="5" id="KW-0812">Transmembrane</keyword>
<keyword evidence="4" id="KW-0808">Transferase</keyword>
<accession>A0AA88YK96</accession>
<evidence type="ECO:0000256" key="11">
    <source>
        <dbReference type="SAM" id="MobiDB-lite"/>
    </source>
</evidence>
<keyword evidence="8 10" id="KW-0333">Golgi apparatus</keyword>
<dbReference type="Pfam" id="PF01762">
    <property type="entry name" value="Galactosyl_T"/>
    <property type="match status" value="1"/>
</dbReference>
<dbReference type="GO" id="GO:0006493">
    <property type="term" value="P:protein O-linked glycosylation"/>
    <property type="evidence" value="ECO:0007669"/>
    <property type="project" value="TreeGrafter"/>
</dbReference>
<dbReference type="Gene3D" id="3.90.550.50">
    <property type="match status" value="1"/>
</dbReference>
<proteinExistence type="inferred from homology"/>
<evidence type="ECO:0000256" key="8">
    <source>
        <dbReference type="ARBA" id="ARBA00023034"/>
    </source>
</evidence>
<organism evidence="12 13">
    <name type="scientific">Pinctada imbricata</name>
    <name type="common">Atlantic pearl-oyster</name>
    <name type="synonym">Pinctada martensii</name>
    <dbReference type="NCBI Taxonomy" id="66713"/>
    <lineage>
        <taxon>Eukaryota</taxon>
        <taxon>Metazoa</taxon>
        <taxon>Spiralia</taxon>
        <taxon>Lophotrochozoa</taxon>
        <taxon>Mollusca</taxon>
        <taxon>Bivalvia</taxon>
        <taxon>Autobranchia</taxon>
        <taxon>Pteriomorphia</taxon>
        <taxon>Pterioida</taxon>
        <taxon>Pterioidea</taxon>
        <taxon>Pteriidae</taxon>
        <taxon>Pinctada</taxon>
    </lineage>
</organism>
<dbReference type="InterPro" id="IPR002659">
    <property type="entry name" value="Glyco_trans_31"/>
</dbReference>
<keyword evidence="13" id="KW-1185">Reference proteome</keyword>
<evidence type="ECO:0000256" key="2">
    <source>
        <dbReference type="ARBA" id="ARBA00008661"/>
    </source>
</evidence>
<evidence type="ECO:0000256" key="5">
    <source>
        <dbReference type="ARBA" id="ARBA00022692"/>
    </source>
</evidence>
<dbReference type="GO" id="GO:0000139">
    <property type="term" value="C:Golgi membrane"/>
    <property type="evidence" value="ECO:0007669"/>
    <property type="project" value="UniProtKB-SubCell"/>
</dbReference>
<evidence type="ECO:0000256" key="6">
    <source>
        <dbReference type="ARBA" id="ARBA00022968"/>
    </source>
</evidence>
<evidence type="ECO:0000313" key="12">
    <source>
        <dbReference type="EMBL" id="KAK3098509.1"/>
    </source>
</evidence>
<keyword evidence="9" id="KW-0472">Membrane</keyword>
<evidence type="ECO:0000256" key="4">
    <source>
        <dbReference type="ARBA" id="ARBA00022679"/>
    </source>
</evidence>
<sequence length="401" mass="45654">MLHVKSNMACKLLSIPLKRPHKKLLTFVGAGAFLCILISFLKADMSKVYTTNSYISDCLILRTKSDIPLPSECRIPRPSQKQSNVPISDKFVRPNSGSAGKPPERKVKKSKSRPNRTMFPSKDDEEKKTKTGAVTKDANDTNMTRFQFTINEENLCKTSNNTSVVLLVGVFSGRNEAPIRKFIRTNWGKVVNQNQKVKIVFILGEAKQKSLLDETTIEIRNESKKYHDIVEANFADTYRNLTYKSLALFQWIGSYCSNAKYVLKIDGDMKIDLQRLLGVLEKGNFPDKYQCGYLIPAHAPMRDKNSKWYVPKSIFPGNYSLYCSGPAYIVSKRIAEKISHYPIPKIPFPVDDAFMTGVLRVELHEGVEKRIISFYHHHNPTDTVVKEGNFKKYIMKIDVRG</sequence>
<reference evidence="12" key="1">
    <citation type="submission" date="2019-08" db="EMBL/GenBank/DDBJ databases">
        <title>The improved chromosome-level genome for the pearl oyster Pinctada fucata martensii using PacBio sequencing and Hi-C.</title>
        <authorList>
            <person name="Zheng Z."/>
        </authorList>
    </citation>
    <scope>NUCLEOTIDE SEQUENCE</scope>
    <source>
        <strain evidence="12">ZZ-2019</strain>
        <tissue evidence="12">Adductor muscle</tissue>
    </source>
</reference>
<comment type="subcellular location">
    <subcellularLocation>
        <location evidence="1 10">Golgi apparatus membrane</location>
        <topology evidence="1 10">Single-pass type II membrane protein</topology>
    </subcellularLocation>
</comment>
<dbReference type="PANTHER" id="PTHR11214">
    <property type="entry name" value="BETA-1,3-N-ACETYLGLUCOSAMINYLTRANSFERASE"/>
    <property type="match status" value="1"/>
</dbReference>
<comment type="similarity">
    <text evidence="2 10">Belongs to the glycosyltransferase 31 family.</text>
</comment>
<protein>
    <recommendedName>
        <fullName evidence="10">Hexosyltransferase</fullName>
        <ecNumber evidence="10">2.4.1.-</ecNumber>
    </recommendedName>
</protein>
<dbReference type="AlphaFoldDB" id="A0AA88YK96"/>
<keyword evidence="3 10" id="KW-0328">Glycosyltransferase</keyword>
<keyword evidence="6" id="KW-0735">Signal-anchor</keyword>
<dbReference type="PANTHER" id="PTHR11214:SF3">
    <property type="entry name" value="BETA-1,3-GALACTOSYLTRANSFERASE 6"/>
    <property type="match status" value="1"/>
</dbReference>